<dbReference type="RefSeq" id="WP_089763744.1">
    <property type="nucleotide sequence ID" value="NZ_BKAT01000036.1"/>
</dbReference>
<dbReference type="PANTHER" id="PTHR44154">
    <property type="entry name" value="QUINONE OXIDOREDUCTASE"/>
    <property type="match status" value="1"/>
</dbReference>
<dbReference type="GO" id="GO:0016491">
    <property type="term" value="F:oxidoreductase activity"/>
    <property type="evidence" value="ECO:0007669"/>
    <property type="project" value="InterPro"/>
</dbReference>
<dbReference type="InterPro" id="IPR036291">
    <property type="entry name" value="NAD(P)-bd_dom_sf"/>
</dbReference>
<dbReference type="Gene3D" id="3.40.50.720">
    <property type="entry name" value="NAD(P)-binding Rossmann-like Domain"/>
    <property type="match status" value="1"/>
</dbReference>
<sequence length="316" mass="33292">MKAVAVSEFKGTPTVMDLPVPGVRPHTVLIKVQAAGMNPFDWKMVDGIMNDGKMKHQFPLIMGVDGAGIVEEVGEGVTRFKKGDKIYGQFIHSPIGEGSYAEYAIVPEKASITFAPANISAAEAAAVPTAGMTAQQLLEHLALKKGDVLLINGATGGVGSFATQLAALQGLRVIATASDEANADRMKRLGAEIVLNYKEKPLTEQVKALFPEGIDGLIDLAGKAPDLKANIELLKKGGAVYTTMFVADEAAIKEEGLRGGNFETQGSAVSLDALSKIIESGKLTIPVENRISLEEVPEAVELSRAAKGKGKTVIII</sequence>
<dbReference type="CDD" id="cd05289">
    <property type="entry name" value="MDR_like_2"/>
    <property type="match status" value="1"/>
</dbReference>
<proteinExistence type="predicted"/>
<dbReference type="InterPro" id="IPR051603">
    <property type="entry name" value="Zinc-ADH_QOR/CCCR"/>
</dbReference>
<reference evidence="4" key="1">
    <citation type="submission" date="2016-10" db="EMBL/GenBank/DDBJ databases">
        <authorList>
            <person name="Varghese N."/>
            <person name="Submissions S."/>
        </authorList>
    </citation>
    <scope>NUCLEOTIDE SEQUENCE [LARGE SCALE GENOMIC DNA]</scope>
    <source>
        <strain evidence="4">DSM 23920</strain>
    </source>
</reference>
<dbReference type="Proteomes" id="UP000199656">
    <property type="component" value="Unassembled WGS sequence"/>
</dbReference>
<dbReference type="SMART" id="SM00829">
    <property type="entry name" value="PKS_ER"/>
    <property type="match status" value="1"/>
</dbReference>
<evidence type="ECO:0000313" key="3">
    <source>
        <dbReference type="EMBL" id="SEA91318.1"/>
    </source>
</evidence>
<keyword evidence="4" id="KW-1185">Reference proteome</keyword>
<evidence type="ECO:0000313" key="4">
    <source>
        <dbReference type="Proteomes" id="UP000199656"/>
    </source>
</evidence>
<dbReference type="AlphaFoldDB" id="A0A1H4F3F2"/>
<dbReference type="PANTHER" id="PTHR44154:SF1">
    <property type="entry name" value="QUINONE OXIDOREDUCTASE"/>
    <property type="match status" value="1"/>
</dbReference>
<gene>
    <name evidence="3" type="ORF">SAMN05660909_04100</name>
</gene>
<dbReference type="EMBL" id="FNRL01000022">
    <property type="protein sequence ID" value="SEA91318.1"/>
    <property type="molecule type" value="Genomic_DNA"/>
</dbReference>
<dbReference type="InterPro" id="IPR013149">
    <property type="entry name" value="ADH-like_C"/>
</dbReference>
<dbReference type="SUPFAM" id="SSF51735">
    <property type="entry name" value="NAD(P)-binding Rossmann-fold domains"/>
    <property type="match status" value="1"/>
</dbReference>
<evidence type="ECO:0000256" key="1">
    <source>
        <dbReference type="ARBA" id="ARBA00022857"/>
    </source>
</evidence>
<protein>
    <submittedName>
        <fullName evidence="3">NADPH:quinone reductase</fullName>
    </submittedName>
</protein>
<feature type="domain" description="Enoyl reductase (ER)" evidence="2">
    <location>
        <begin position="11"/>
        <end position="314"/>
    </location>
</feature>
<dbReference type="SUPFAM" id="SSF50129">
    <property type="entry name" value="GroES-like"/>
    <property type="match status" value="1"/>
</dbReference>
<dbReference type="Pfam" id="PF00107">
    <property type="entry name" value="ADH_zinc_N"/>
    <property type="match status" value="1"/>
</dbReference>
<dbReference type="Pfam" id="PF08240">
    <property type="entry name" value="ADH_N"/>
    <property type="match status" value="1"/>
</dbReference>
<dbReference type="InterPro" id="IPR013154">
    <property type="entry name" value="ADH-like_N"/>
</dbReference>
<evidence type="ECO:0000259" key="2">
    <source>
        <dbReference type="SMART" id="SM00829"/>
    </source>
</evidence>
<dbReference type="InterPro" id="IPR020843">
    <property type="entry name" value="ER"/>
</dbReference>
<dbReference type="InterPro" id="IPR011032">
    <property type="entry name" value="GroES-like_sf"/>
</dbReference>
<keyword evidence="1" id="KW-0521">NADP</keyword>
<organism evidence="3 4">
    <name type="scientific">Chitinophaga terrae</name>
    <name type="common">ex Kim and Jung 2007</name>
    <dbReference type="NCBI Taxonomy" id="408074"/>
    <lineage>
        <taxon>Bacteria</taxon>
        <taxon>Pseudomonadati</taxon>
        <taxon>Bacteroidota</taxon>
        <taxon>Chitinophagia</taxon>
        <taxon>Chitinophagales</taxon>
        <taxon>Chitinophagaceae</taxon>
        <taxon>Chitinophaga</taxon>
    </lineage>
</organism>
<dbReference type="OrthoDB" id="634508at2"/>
<name>A0A1H4F3F2_9BACT</name>
<accession>A0A1H4F3F2</accession>
<dbReference type="Gene3D" id="3.90.180.10">
    <property type="entry name" value="Medium-chain alcohol dehydrogenases, catalytic domain"/>
    <property type="match status" value="1"/>
</dbReference>
<dbReference type="STRING" id="408074.SAMN05660909_04100"/>